<dbReference type="SUPFAM" id="SSF88659">
    <property type="entry name" value="Sigma3 and sigma4 domains of RNA polymerase sigma factors"/>
    <property type="match status" value="1"/>
</dbReference>
<dbReference type="InterPro" id="IPR007630">
    <property type="entry name" value="RNA_pol_sigma70_r4"/>
</dbReference>
<dbReference type="EMBL" id="JACSNR010000001">
    <property type="protein sequence ID" value="MBM6922229.1"/>
    <property type="molecule type" value="Genomic_DNA"/>
</dbReference>
<name>A0ABS2GL04_9FIRM</name>
<dbReference type="RefSeq" id="WP_177503655.1">
    <property type="nucleotide sequence ID" value="NZ_JACSNR010000001.1"/>
</dbReference>
<evidence type="ECO:0000313" key="2">
    <source>
        <dbReference type="EMBL" id="MBM6922229.1"/>
    </source>
</evidence>
<sequence length="118" mass="13622">MRQPYPTYNRRNLLYADMDRCLTGLFREEGFGDNQDSLSFYRRVIEAGIETQLTPTEQQIIELRYRRGIPAAEASRLLGIDRSTANRRLNRALLRLQQFARGCMLAVGNGDNLFTKCC</sequence>
<keyword evidence="3" id="KW-1185">Reference proteome</keyword>
<dbReference type="Proteomes" id="UP000724149">
    <property type="component" value="Unassembled WGS sequence"/>
</dbReference>
<proteinExistence type="predicted"/>
<organism evidence="2 3">
    <name type="scientific">Hydrogenoanaerobacterium saccharovorans</name>
    <dbReference type="NCBI Taxonomy" id="474960"/>
    <lineage>
        <taxon>Bacteria</taxon>
        <taxon>Bacillati</taxon>
        <taxon>Bacillota</taxon>
        <taxon>Clostridia</taxon>
        <taxon>Eubacteriales</taxon>
        <taxon>Oscillospiraceae</taxon>
        <taxon>Hydrogenoanaerobacterium</taxon>
    </lineage>
</organism>
<protein>
    <recommendedName>
        <fullName evidence="1">RNA polymerase sigma-70 region 4 domain-containing protein</fullName>
    </recommendedName>
</protein>
<evidence type="ECO:0000259" key="1">
    <source>
        <dbReference type="Pfam" id="PF04545"/>
    </source>
</evidence>
<dbReference type="InterPro" id="IPR036388">
    <property type="entry name" value="WH-like_DNA-bd_sf"/>
</dbReference>
<dbReference type="InterPro" id="IPR013324">
    <property type="entry name" value="RNA_pol_sigma_r3/r4-like"/>
</dbReference>
<feature type="domain" description="RNA polymerase sigma-70 region 4" evidence="1">
    <location>
        <begin position="52"/>
        <end position="97"/>
    </location>
</feature>
<comment type="caution">
    <text evidence="2">The sequence shown here is derived from an EMBL/GenBank/DDBJ whole genome shotgun (WGS) entry which is preliminary data.</text>
</comment>
<evidence type="ECO:0000313" key="3">
    <source>
        <dbReference type="Proteomes" id="UP000724149"/>
    </source>
</evidence>
<dbReference type="Gene3D" id="1.10.10.10">
    <property type="entry name" value="Winged helix-like DNA-binding domain superfamily/Winged helix DNA-binding domain"/>
    <property type="match status" value="1"/>
</dbReference>
<accession>A0ABS2GL04</accession>
<gene>
    <name evidence="2" type="ORF">H9X81_00780</name>
</gene>
<reference evidence="2 3" key="1">
    <citation type="journal article" date="2021" name="Sci. Rep.">
        <title>The distribution of antibiotic resistance genes in chicken gut microbiota commensals.</title>
        <authorList>
            <person name="Juricova H."/>
            <person name="Matiasovicova J."/>
            <person name="Kubasova T."/>
            <person name="Cejkova D."/>
            <person name="Rychlik I."/>
        </authorList>
    </citation>
    <scope>NUCLEOTIDE SEQUENCE [LARGE SCALE GENOMIC DNA]</scope>
    <source>
        <strain evidence="2 3">An564</strain>
    </source>
</reference>
<dbReference type="Pfam" id="PF04545">
    <property type="entry name" value="Sigma70_r4"/>
    <property type="match status" value="1"/>
</dbReference>